<evidence type="ECO:0000313" key="6">
    <source>
        <dbReference type="Proteomes" id="UP000272015"/>
    </source>
</evidence>
<evidence type="ECO:0000259" key="3">
    <source>
        <dbReference type="Pfam" id="PF13556"/>
    </source>
</evidence>
<gene>
    <name evidence="5" type="ORF">D6T64_07040</name>
</gene>
<dbReference type="PANTHER" id="PTHR33744:SF1">
    <property type="entry name" value="DNA-BINDING TRANSCRIPTIONAL ACTIVATOR ADER"/>
    <property type="match status" value="1"/>
</dbReference>
<comment type="caution">
    <text evidence="5">The sequence shown here is derived from an EMBL/GenBank/DDBJ whole genome shotgun (WGS) entry which is preliminary data.</text>
</comment>
<feature type="region of interest" description="Disordered" evidence="2">
    <location>
        <begin position="1"/>
        <end position="24"/>
    </location>
</feature>
<evidence type="ECO:0000313" key="5">
    <source>
        <dbReference type="EMBL" id="RJT89321.1"/>
    </source>
</evidence>
<accession>A0A3A5MK78</accession>
<dbReference type="InterPro" id="IPR025736">
    <property type="entry name" value="PucR_C-HTH_dom"/>
</dbReference>
<dbReference type="Pfam" id="PF13556">
    <property type="entry name" value="HTH_30"/>
    <property type="match status" value="1"/>
</dbReference>
<dbReference type="Gene3D" id="1.10.10.2840">
    <property type="entry name" value="PucR C-terminal helix-turn-helix domain"/>
    <property type="match status" value="1"/>
</dbReference>
<feature type="domain" description="CdaR GGDEF-like" evidence="4">
    <location>
        <begin position="186"/>
        <end position="296"/>
    </location>
</feature>
<sequence length="431" mass="46096">MVSPAPDSPATVPPSRLSSPRTAPTLADTRVDDALDLQEQLVRSLLAGGGISGALRLALRRVADVEAVAFTYFGESVGQRHPFSGIVGNAGALYATAKRLLSDRDWAEETQADGSTVVVGTVCLGRNPEAFLVFRSPGPHTPEHGHAFRQCQLAMLLELGRQQTFRSSRRSRVEPLLRGTEDGSLSLSEVRNQLQNLGFLAVEGYRVLCLTVAADLRAGQVCALAEDALETAGTPVVGALDQHIYCLIEESGSDQAQRLLDACTGRGWSGIQIGVSRVKADALNLRVAMREAVVAAGQRAIDAGDAAGPSNSIQRIENLGIHAMLAPLLSSDTTTSFVVGLLRPLIERDAIEDSRLLETLIAYFDEGCHPGPAARVLNIHRHSLANRLDRIEELLGTDPRDPAQLLTFSLAVQLWKQMAASGIPSDLGRIA</sequence>
<dbReference type="InterPro" id="IPR041522">
    <property type="entry name" value="CdaR_GGDEF"/>
</dbReference>
<evidence type="ECO:0000259" key="4">
    <source>
        <dbReference type="Pfam" id="PF17853"/>
    </source>
</evidence>
<dbReference type="EMBL" id="QZVS01000074">
    <property type="protein sequence ID" value="RJT89321.1"/>
    <property type="molecule type" value="Genomic_DNA"/>
</dbReference>
<proteinExistence type="inferred from homology"/>
<comment type="similarity">
    <text evidence="1">Belongs to the CdaR family.</text>
</comment>
<dbReference type="RefSeq" id="WP_119973599.1">
    <property type="nucleotide sequence ID" value="NZ_JBHSQA010000001.1"/>
</dbReference>
<dbReference type="InterPro" id="IPR042070">
    <property type="entry name" value="PucR_C-HTH_sf"/>
</dbReference>
<protein>
    <submittedName>
        <fullName evidence="5">PucR family transcriptional regulator</fullName>
    </submittedName>
</protein>
<keyword evidence="6" id="KW-1185">Reference proteome</keyword>
<reference evidence="5 6" key="1">
    <citation type="submission" date="2018-09" db="EMBL/GenBank/DDBJ databases">
        <title>Novel species of Cryobacterium.</title>
        <authorList>
            <person name="Liu Q."/>
            <person name="Xin Y.-H."/>
        </authorList>
    </citation>
    <scope>NUCLEOTIDE SEQUENCE [LARGE SCALE GENOMIC DNA]</scope>
    <source>
        <strain evidence="5 6">Hh39</strain>
    </source>
</reference>
<dbReference type="OrthoDB" id="8450798at2"/>
<evidence type="ECO:0000256" key="1">
    <source>
        <dbReference type="ARBA" id="ARBA00006754"/>
    </source>
</evidence>
<dbReference type="PANTHER" id="PTHR33744">
    <property type="entry name" value="CARBOHYDRATE DIACID REGULATOR"/>
    <property type="match status" value="1"/>
</dbReference>
<organism evidence="5 6">
    <name type="scientific">Cryobacterium melibiosiphilum</name>
    <dbReference type="NCBI Taxonomy" id="995039"/>
    <lineage>
        <taxon>Bacteria</taxon>
        <taxon>Bacillati</taxon>
        <taxon>Actinomycetota</taxon>
        <taxon>Actinomycetes</taxon>
        <taxon>Micrococcales</taxon>
        <taxon>Microbacteriaceae</taxon>
        <taxon>Cryobacterium</taxon>
    </lineage>
</organism>
<dbReference type="Proteomes" id="UP000272015">
    <property type="component" value="Unassembled WGS sequence"/>
</dbReference>
<dbReference type="InterPro" id="IPR051448">
    <property type="entry name" value="CdaR-like_regulators"/>
</dbReference>
<name>A0A3A5MK78_9MICO</name>
<evidence type="ECO:0000256" key="2">
    <source>
        <dbReference type="SAM" id="MobiDB-lite"/>
    </source>
</evidence>
<dbReference type="AlphaFoldDB" id="A0A3A5MK78"/>
<feature type="domain" description="PucR C-terminal helix-turn-helix" evidence="3">
    <location>
        <begin position="356"/>
        <end position="413"/>
    </location>
</feature>
<dbReference type="Pfam" id="PF17853">
    <property type="entry name" value="GGDEF_2"/>
    <property type="match status" value="1"/>
</dbReference>